<protein>
    <submittedName>
        <fullName evidence="2">Uncharacterized protein</fullName>
    </submittedName>
</protein>
<proteinExistence type="predicted"/>
<dbReference type="RefSeq" id="XP_002488761.1">
    <property type="nucleotide sequence ID" value="XM_002488716.1"/>
</dbReference>
<evidence type="ECO:0000313" key="2">
    <source>
        <dbReference type="EMBL" id="EED11580.1"/>
    </source>
</evidence>
<dbReference type="HOGENOM" id="CLU_556192_0_0_1"/>
<accession>B8MVC4</accession>
<evidence type="ECO:0000256" key="1">
    <source>
        <dbReference type="SAM" id="MobiDB-lite"/>
    </source>
</evidence>
<feature type="region of interest" description="Disordered" evidence="1">
    <location>
        <begin position="468"/>
        <end position="491"/>
    </location>
</feature>
<keyword evidence="3" id="KW-1185">Reference proteome</keyword>
<dbReference type="VEuPathDB" id="FungiDB:TSTA_008760"/>
<organism evidence="2 3">
    <name type="scientific">Talaromyces stipitatus (strain ATCC 10500 / CBS 375.48 / QM 6759 / NRRL 1006)</name>
    <name type="common">Penicillium stipitatum</name>
    <dbReference type="NCBI Taxonomy" id="441959"/>
    <lineage>
        <taxon>Eukaryota</taxon>
        <taxon>Fungi</taxon>
        <taxon>Dikarya</taxon>
        <taxon>Ascomycota</taxon>
        <taxon>Pezizomycotina</taxon>
        <taxon>Eurotiomycetes</taxon>
        <taxon>Eurotiomycetidae</taxon>
        <taxon>Eurotiales</taxon>
        <taxon>Trichocomaceae</taxon>
        <taxon>Talaromyces</taxon>
        <taxon>Talaromyces sect. Talaromyces</taxon>
    </lineage>
</organism>
<dbReference type="EMBL" id="EQ962662">
    <property type="protein sequence ID" value="EED11580.1"/>
    <property type="molecule type" value="Genomic_DNA"/>
</dbReference>
<sequence>VSRTRAMAIDLERKQSFEPKLQSTITKYGIPTEDIYTILTRLALQVGMGRDQYIVTRELKKRIYIPLNTNREYITVVEGVNASSEWVISPFVIIAAKTIIQGWFDATGYGQNIGIAVSGNGYPDDELGYQWIHRETFRKVKGWPNIDCQFVMDLALTLLPNPWARLVRTNPDYPTVARYKALAREPWQRHPLAAATIICGNCFGEGCRSRTYGLVNQRRWVPNGGPKDSRYHFSYPPPGKAASSAQLCEQDEKRRQKFHRLLRLFVTEKLTQSTVKLLLGERPLGEIGIDISLRAKEAGGNRWQFHLPASDNPIRHYVKVELAKAFRKRLIKGPKVYALMEYNPLLNKTSSRDSKDALPSALREYADVFSPQNEGQSTLSVVMGRAVISKRTSRKASSDRQKVQLHHRSYSYQRRTDLTKSPLRASVRYPSSLIDKAVGSTPTPLTKTITTNYRGSCKAFALRTAPILGNPFKNHPTHPRDRTPEASLASG</sequence>
<dbReference type="Proteomes" id="UP000001745">
    <property type="component" value="Unassembled WGS sequence"/>
</dbReference>
<dbReference type="InParanoid" id="B8MVC4"/>
<dbReference type="GeneID" id="8103264"/>
<reference evidence="3" key="1">
    <citation type="journal article" date="2015" name="Genome Announc.">
        <title>Genome sequence of the AIDS-associated pathogen Penicillium marneffei (ATCC18224) and its near taxonomic relative Talaromyces stipitatus (ATCC10500).</title>
        <authorList>
            <person name="Nierman W.C."/>
            <person name="Fedorova-Abrams N.D."/>
            <person name="Andrianopoulos A."/>
        </authorList>
    </citation>
    <scope>NUCLEOTIDE SEQUENCE [LARGE SCALE GENOMIC DNA]</scope>
    <source>
        <strain evidence="3">ATCC 10500 / CBS 375.48 / QM 6759 / NRRL 1006</strain>
    </source>
</reference>
<name>B8MVC4_TALSN</name>
<gene>
    <name evidence="2" type="ORF">TSTA_008760</name>
</gene>
<evidence type="ECO:0000313" key="3">
    <source>
        <dbReference type="Proteomes" id="UP000001745"/>
    </source>
</evidence>
<dbReference type="AlphaFoldDB" id="B8MVC4"/>
<feature type="non-terminal residue" evidence="2">
    <location>
        <position position="1"/>
    </location>
</feature>